<sequence length="261" mass="29404">MSAEKRWSPESWAARPERKIAIVGFTDSRFDAPFKDSTWELWGLNNLHRQTELDAMKSFTRWYDLHDLATIKSDEAHVAWLSTATIPVYVWRVQPEWATTVEFPRDEVINEFGSYFTNSISYMIAHAMLEGATEIAVYGVDMAQGGEYSAQRPSCEYFLGLAAGHGITITIAETSDLLRCAVLYGDTDNGLRSKLEHRSRELSARIEAVRVDMEQKQQMLLQLVGARESNDYILGVWTQPSAKRDATSSGLSDPNLPSLTT</sequence>
<name>A0A6J5RL04_9CAUD</name>
<accession>A0A6J5RL04</accession>
<dbReference type="EMBL" id="LR797254">
    <property type="protein sequence ID" value="CAB4198150.1"/>
    <property type="molecule type" value="Genomic_DNA"/>
</dbReference>
<evidence type="ECO:0000313" key="1">
    <source>
        <dbReference type="EMBL" id="CAB4169727.1"/>
    </source>
</evidence>
<organism evidence="2">
    <name type="scientific">uncultured Caudovirales phage</name>
    <dbReference type="NCBI Taxonomy" id="2100421"/>
    <lineage>
        <taxon>Viruses</taxon>
        <taxon>Duplodnaviria</taxon>
        <taxon>Heunggongvirae</taxon>
        <taxon>Uroviricota</taxon>
        <taxon>Caudoviricetes</taxon>
        <taxon>Peduoviridae</taxon>
        <taxon>Maltschvirus</taxon>
        <taxon>Maltschvirus maltsch</taxon>
    </lineage>
</organism>
<reference evidence="2" key="1">
    <citation type="submission" date="2020-05" db="EMBL/GenBank/DDBJ databases">
        <authorList>
            <person name="Chiriac C."/>
            <person name="Salcher M."/>
            <person name="Ghai R."/>
            <person name="Kavagutti S V."/>
        </authorList>
    </citation>
    <scope>NUCLEOTIDE SEQUENCE</scope>
</reference>
<proteinExistence type="predicted"/>
<dbReference type="EMBL" id="LR796844">
    <property type="protein sequence ID" value="CAB4169727.1"/>
    <property type="molecule type" value="Genomic_DNA"/>
</dbReference>
<gene>
    <name evidence="2" type="ORF">UFOVP1305_54</name>
    <name evidence="1" type="ORF">UFOVP896_92</name>
</gene>
<protein>
    <submittedName>
        <fullName evidence="2">Uncharacterized protein</fullName>
    </submittedName>
</protein>
<evidence type="ECO:0000313" key="2">
    <source>
        <dbReference type="EMBL" id="CAB4198150.1"/>
    </source>
</evidence>